<evidence type="ECO:0000256" key="4">
    <source>
        <dbReference type="ARBA" id="ARBA00022692"/>
    </source>
</evidence>
<evidence type="ECO:0000256" key="8">
    <source>
        <dbReference type="ARBA" id="ARBA00023136"/>
    </source>
</evidence>
<comment type="function">
    <text evidence="9">This protein specifically catalyzes the removal of signal peptides from prolipoproteins.</text>
</comment>
<protein>
    <recommendedName>
        <fullName evidence="9">Lipoprotein signal peptidase</fullName>
        <ecNumber evidence="9">3.4.23.36</ecNumber>
    </recommendedName>
    <alternativeName>
        <fullName evidence="9">Prolipoprotein signal peptidase</fullName>
    </alternativeName>
    <alternativeName>
        <fullName evidence="9">Signal peptidase II</fullName>
        <shortName evidence="9">SPase II</shortName>
    </alternativeName>
</protein>
<evidence type="ECO:0000256" key="1">
    <source>
        <dbReference type="ARBA" id="ARBA00006139"/>
    </source>
</evidence>
<keyword evidence="5 9" id="KW-0064">Aspartyl protease</keyword>
<comment type="similarity">
    <text evidence="1 9 10">Belongs to the peptidase A8 family.</text>
</comment>
<proteinExistence type="inferred from homology"/>
<dbReference type="Proteomes" id="UP001165685">
    <property type="component" value="Unassembled WGS sequence"/>
</dbReference>
<feature type="active site" evidence="9">
    <location>
        <position position="141"/>
    </location>
</feature>
<keyword evidence="3 9" id="KW-0645">Protease</keyword>
<dbReference type="EMBL" id="JAQFWP010000049">
    <property type="protein sequence ID" value="MDA2807231.1"/>
    <property type="molecule type" value="Genomic_DNA"/>
</dbReference>
<comment type="caution">
    <text evidence="9">Lacks conserved residue(s) required for the propagation of feature annotation.</text>
</comment>
<dbReference type="RefSeq" id="WP_270679859.1">
    <property type="nucleotide sequence ID" value="NZ_JAQFWP010000049.1"/>
</dbReference>
<evidence type="ECO:0000313" key="12">
    <source>
        <dbReference type="EMBL" id="MDA2807231.1"/>
    </source>
</evidence>
<feature type="active site" evidence="9">
    <location>
        <position position="127"/>
    </location>
</feature>
<keyword evidence="6 9" id="KW-0378">Hydrolase</keyword>
<evidence type="ECO:0000256" key="10">
    <source>
        <dbReference type="RuleBase" id="RU004181"/>
    </source>
</evidence>
<reference evidence="12" key="1">
    <citation type="submission" date="2023-01" db="EMBL/GenBank/DDBJ databases">
        <title>Draft genome sequence of Nocardiopsis sp. LSu2-4 isolated from halophytes.</title>
        <authorList>
            <person name="Duangmal K."/>
            <person name="Chantavorakit T."/>
        </authorList>
    </citation>
    <scope>NUCLEOTIDE SEQUENCE</scope>
    <source>
        <strain evidence="12">LSu2-4</strain>
    </source>
</reference>
<evidence type="ECO:0000256" key="11">
    <source>
        <dbReference type="SAM" id="MobiDB-lite"/>
    </source>
</evidence>
<evidence type="ECO:0000256" key="6">
    <source>
        <dbReference type="ARBA" id="ARBA00022801"/>
    </source>
</evidence>
<keyword evidence="7 9" id="KW-1133">Transmembrane helix</keyword>
<comment type="subcellular location">
    <subcellularLocation>
        <location evidence="9">Cell membrane</location>
        <topology evidence="9">Multi-pass membrane protein</topology>
    </subcellularLocation>
</comment>
<feature type="transmembrane region" description="Helical" evidence="9">
    <location>
        <begin position="92"/>
        <end position="111"/>
    </location>
</feature>
<evidence type="ECO:0000256" key="7">
    <source>
        <dbReference type="ARBA" id="ARBA00022989"/>
    </source>
</evidence>
<evidence type="ECO:0000313" key="13">
    <source>
        <dbReference type="Proteomes" id="UP001165685"/>
    </source>
</evidence>
<feature type="transmembrane region" description="Helical" evidence="9">
    <location>
        <begin position="59"/>
        <end position="85"/>
    </location>
</feature>
<gene>
    <name evidence="9 12" type="primary">lspA</name>
    <name evidence="12" type="ORF">O4U47_22180</name>
</gene>
<feature type="region of interest" description="Disordered" evidence="11">
    <location>
        <begin position="164"/>
        <end position="230"/>
    </location>
</feature>
<accession>A0ABT4TS59</accession>
<dbReference type="HAMAP" id="MF_00161">
    <property type="entry name" value="LspA"/>
    <property type="match status" value="1"/>
</dbReference>
<dbReference type="EC" id="3.4.23.36" evidence="9"/>
<feature type="compositionally biased region" description="Gly residues" evidence="11">
    <location>
        <begin position="198"/>
        <end position="210"/>
    </location>
</feature>
<comment type="catalytic activity">
    <reaction evidence="9">
        <text>Release of signal peptides from bacterial membrane prolipoproteins. Hydrolyzes -Xaa-Yaa-Zaa-|-(S,diacylglyceryl)Cys-, in which Xaa is hydrophobic (preferably Leu), and Yaa (Ala or Ser) and Zaa (Gly or Ala) have small, neutral side chains.</text>
        <dbReference type="EC" id="3.4.23.36"/>
    </reaction>
</comment>
<comment type="caution">
    <text evidence="12">The sequence shown here is derived from an EMBL/GenBank/DDBJ whole genome shotgun (WGS) entry which is preliminary data.</text>
</comment>
<organism evidence="12 13">
    <name type="scientific">Nocardiopsis suaedae</name>
    <dbReference type="NCBI Taxonomy" id="3018444"/>
    <lineage>
        <taxon>Bacteria</taxon>
        <taxon>Bacillati</taxon>
        <taxon>Actinomycetota</taxon>
        <taxon>Actinomycetes</taxon>
        <taxon>Streptosporangiales</taxon>
        <taxon>Nocardiopsidaceae</taxon>
        <taxon>Nocardiopsis</taxon>
    </lineage>
</organism>
<dbReference type="Pfam" id="PF01252">
    <property type="entry name" value="Peptidase_A8"/>
    <property type="match status" value="1"/>
</dbReference>
<keyword evidence="8 9" id="KW-0472">Membrane</keyword>
<evidence type="ECO:0000256" key="3">
    <source>
        <dbReference type="ARBA" id="ARBA00022670"/>
    </source>
</evidence>
<keyword evidence="4 9" id="KW-0812">Transmembrane</keyword>
<keyword evidence="13" id="KW-1185">Reference proteome</keyword>
<dbReference type="PRINTS" id="PR00781">
    <property type="entry name" value="LIPOSIGPTASE"/>
</dbReference>
<dbReference type="NCBIfam" id="TIGR00077">
    <property type="entry name" value="lspA"/>
    <property type="match status" value="1"/>
</dbReference>
<evidence type="ECO:0000256" key="2">
    <source>
        <dbReference type="ARBA" id="ARBA00022475"/>
    </source>
</evidence>
<name>A0ABT4TS59_9ACTN</name>
<dbReference type="InterPro" id="IPR001872">
    <property type="entry name" value="Peptidase_A8"/>
</dbReference>
<evidence type="ECO:0000256" key="5">
    <source>
        <dbReference type="ARBA" id="ARBA00022750"/>
    </source>
</evidence>
<evidence type="ECO:0000256" key="9">
    <source>
        <dbReference type="HAMAP-Rule" id="MF_00161"/>
    </source>
</evidence>
<sequence>MNGPAATKPRRFVLVAVVAAVALALDFATKEIVLARFAPGESVPVVGDLLRFTLVFNPGAAFSIGTGMTWVFSLISIGVVVYIAVIARRLRSLAWAMSLGLILGGAAGNLMDRLFRPPGPLHGHVVDWIQLPNWPVFNLADSSLVVGSALAVVLAFRGVNIDGTREGDEDEDADTGAATDAATGAEDGADAGADGADTGAGDGTGETGGAGRDRRTGGTAGRDAGEGGTA</sequence>
<keyword evidence="2 9" id="KW-1003">Cell membrane</keyword>
<dbReference type="GO" id="GO:0004190">
    <property type="term" value="F:aspartic-type endopeptidase activity"/>
    <property type="evidence" value="ECO:0007669"/>
    <property type="project" value="UniProtKB-EC"/>
</dbReference>
<dbReference type="PANTHER" id="PTHR33695:SF1">
    <property type="entry name" value="LIPOPROTEIN SIGNAL PEPTIDASE"/>
    <property type="match status" value="1"/>
</dbReference>
<feature type="transmembrane region" description="Helical" evidence="9">
    <location>
        <begin position="136"/>
        <end position="156"/>
    </location>
</feature>
<dbReference type="PANTHER" id="PTHR33695">
    <property type="entry name" value="LIPOPROTEIN SIGNAL PEPTIDASE"/>
    <property type="match status" value="1"/>
</dbReference>
<feature type="compositionally biased region" description="Low complexity" evidence="11">
    <location>
        <begin position="175"/>
        <end position="197"/>
    </location>
</feature>
<comment type="pathway">
    <text evidence="9">Protein modification; lipoprotein biosynthesis (signal peptide cleavage).</text>
</comment>